<proteinExistence type="predicted"/>
<keyword evidence="2" id="KW-1185">Reference proteome</keyword>
<organism evidence="1 2">
    <name type="scientific">Trifolium subterraneum</name>
    <name type="common">Subterranean clover</name>
    <dbReference type="NCBI Taxonomy" id="3900"/>
    <lineage>
        <taxon>Eukaryota</taxon>
        <taxon>Viridiplantae</taxon>
        <taxon>Streptophyta</taxon>
        <taxon>Embryophyta</taxon>
        <taxon>Tracheophyta</taxon>
        <taxon>Spermatophyta</taxon>
        <taxon>Magnoliopsida</taxon>
        <taxon>eudicotyledons</taxon>
        <taxon>Gunneridae</taxon>
        <taxon>Pentapetalae</taxon>
        <taxon>rosids</taxon>
        <taxon>fabids</taxon>
        <taxon>Fabales</taxon>
        <taxon>Fabaceae</taxon>
        <taxon>Papilionoideae</taxon>
        <taxon>50 kb inversion clade</taxon>
        <taxon>NPAAA clade</taxon>
        <taxon>Hologalegina</taxon>
        <taxon>IRL clade</taxon>
        <taxon>Trifolieae</taxon>
        <taxon>Trifolium</taxon>
    </lineage>
</organism>
<name>A0A2Z6NKF0_TRISU</name>
<sequence length="118" mass="13384">MHQQSHFNHRYKKIKNPPLLQLSLPLFAPAGNIHQNGTSQAGRDIKYGLPRPSVCIPSHIMLCQVRSLELSKQSLVEMELPCAGIALPMLYVHNPAYIEYEHFSRKIPIYSFSAKVVC</sequence>
<evidence type="ECO:0000313" key="2">
    <source>
        <dbReference type="Proteomes" id="UP000242715"/>
    </source>
</evidence>
<accession>A0A2Z6NKF0</accession>
<protein>
    <submittedName>
        <fullName evidence="1">Uncharacterized protein</fullName>
    </submittedName>
</protein>
<evidence type="ECO:0000313" key="1">
    <source>
        <dbReference type="EMBL" id="GAU44216.1"/>
    </source>
</evidence>
<gene>
    <name evidence="1" type="ORF">TSUD_370790</name>
</gene>
<dbReference type="AlphaFoldDB" id="A0A2Z6NKF0"/>
<dbReference type="EMBL" id="DF974024">
    <property type="protein sequence ID" value="GAU44216.1"/>
    <property type="molecule type" value="Genomic_DNA"/>
</dbReference>
<reference evidence="2" key="1">
    <citation type="journal article" date="2017" name="Front. Plant Sci.">
        <title>Climate Clever Clovers: New Paradigm to Reduce the Environmental Footprint of Ruminants by Breeding Low Methanogenic Forages Utilizing Haplotype Variation.</title>
        <authorList>
            <person name="Kaur P."/>
            <person name="Appels R."/>
            <person name="Bayer P.E."/>
            <person name="Keeble-Gagnere G."/>
            <person name="Wang J."/>
            <person name="Hirakawa H."/>
            <person name="Shirasawa K."/>
            <person name="Vercoe P."/>
            <person name="Stefanova K."/>
            <person name="Durmic Z."/>
            <person name="Nichols P."/>
            <person name="Revell C."/>
            <person name="Isobe S.N."/>
            <person name="Edwards D."/>
            <person name="Erskine W."/>
        </authorList>
    </citation>
    <scope>NUCLEOTIDE SEQUENCE [LARGE SCALE GENOMIC DNA]</scope>
    <source>
        <strain evidence="2">cv. Daliak</strain>
    </source>
</reference>
<dbReference type="Proteomes" id="UP000242715">
    <property type="component" value="Unassembled WGS sequence"/>
</dbReference>